<comment type="similarity">
    <text evidence="2 5">Belongs to the acyl-CoA dehydrogenase family.</text>
</comment>
<feature type="domain" description="Acyl-CoA oxidase/dehydrogenase middle" evidence="7">
    <location>
        <begin position="121"/>
        <end position="216"/>
    </location>
</feature>
<feature type="domain" description="Acyl-CoA dehydrogenase/oxidase C-terminal" evidence="6">
    <location>
        <begin position="230"/>
        <end position="376"/>
    </location>
</feature>
<evidence type="ECO:0000256" key="4">
    <source>
        <dbReference type="ARBA" id="ARBA00022827"/>
    </source>
</evidence>
<dbReference type="CDD" id="cd01158">
    <property type="entry name" value="SCAD_SBCAD"/>
    <property type="match status" value="1"/>
</dbReference>
<dbReference type="Proteomes" id="UP000625283">
    <property type="component" value="Unassembled WGS sequence"/>
</dbReference>
<evidence type="ECO:0000259" key="6">
    <source>
        <dbReference type="Pfam" id="PF00441"/>
    </source>
</evidence>
<dbReference type="Pfam" id="PF02771">
    <property type="entry name" value="Acyl-CoA_dh_N"/>
    <property type="match status" value="1"/>
</dbReference>
<comment type="cofactor">
    <cofactor evidence="1 5">
        <name>FAD</name>
        <dbReference type="ChEBI" id="CHEBI:57692"/>
    </cofactor>
</comment>
<dbReference type="RefSeq" id="WP_202103681.1">
    <property type="nucleotide sequence ID" value="NZ_JAERTY010000008.1"/>
</dbReference>
<dbReference type="InterPro" id="IPR046373">
    <property type="entry name" value="Acyl-CoA_Oxase/DH_mid-dom_sf"/>
</dbReference>
<sequence>MNFELSEEHRMIRDAAREFAEELKKDVIERDEKALFPTDFVKKMGELGFMGIMTSDQYGGAGMDSLAYVLALEEIAKVDASTAVIMSAHNSLVLWGLEAYGSEEQKQKYLVPLAKGEKLGAFALSEPEAGSDASSQHTIAADMGDHYLLNGTKNWITNGGNADIYLVIAQTHPELGHKGINVLIVEKGTAGFTIGPKENKLGIRSSDTHSLLFTDVIVPKEDRIGEDGFGFKFAMKTLDGGRIGIAAQALGIAAGAYDLALAYAKERKTFGKPISTHQAIQFKLADMEVEIEAARLLTHKAAWTKDQGLPYGKEAAMAKLHASEVAMKHTVEAVQIHGGYGYVKEYHVERLMRDAKITQIYEGTSEIQRLVIAREVLR</sequence>
<dbReference type="EMBL" id="JAERTY010000008">
    <property type="protein sequence ID" value="MBL1409967.1"/>
    <property type="molecule type" value="Genomic_DNA"/>
</dbReference>
<protein>
    <submittedName>
        <fullName evidence="9">Acyl-CoA dehydrogenase</fullName>
    </submittedName>
</protein>
<feature type="domain" description="Acyl-CoA dehydrogenase/oxidase N-terminal" evidence="8">
    <location>
        <begin position="6"/>
        <end position="117"/>
    </location>
</feature>
<dbReference type="PANTHER" id="PTHR43884:SF12">
    <property type="entry name" value="ISOVALERYL-COA DEHYDROGENASE, MITOCHONDRIAL-RELATED"/>
    <property type="match status" value="1"/>
</dbReference>
<dbReference type="InterPro" id="IPR009075">
    <property type="entry name" value="AcylCo_DH/oxidase_C"/>
</dbReference>
<evidence type="ECO:0000313" key="9">
    <source>
        <dbReference type="EMBL" id="MBL1409967.1"/>
    </source>
</evidence>
<dbReference type="SUPFAM" id="SSF56645">
    <property type="entry name" value="Acyl-CoA dehydrogenase NM domain-like"/>
    <property type="match status" value="1"/>
</dbReference>
<dbReference type="Gene3D" id="2.40.110.10">
    <property type="entry name" value="Butyryl-CoA Dehydrogenase, subunit A, domain 2"/>
    <property type="match status" value="1"/>
</dbReference>
<evidence type="ECO:0000313" key="10">
    <source>
        <dbReference type="Proteomes" id="UP000625283"/>
    </source>
</evidence>
<dbReference type="PIRSF" id="PIRSF016578">
    <property type="entry name" value="HsaA"/>
    <property type="match status" value="1"/>
</dbReference>
<keyword evidence="10" id="KW-1185">Reference proteome</keyword>
<keyword evidence="5" id="KW-0560">Oxidoreductase</keyword>
<dbReference type="InterPro" id="IPR006089">
    <property type="entry name" value="Acyl-CoA_DH_CS"/>
</dbReference>
<dbReference type="InterPro" id="IPR037069">
    <property type="entry name" value="AcylCoA_DH/ox_N_sf"/>
</dbReference>
<dbReference type="PROSITE" id="PS00073">
    <property type="entry name" value="ACYL_COA_DH_2"/>
    <property type="match status" value="1"/>
</dbReference>
<dbReference type="PANTHER" id="PTHR43884">
    <property type="entry name" value="ACYL-COA DEHYDROGENASE"/>
    <property type="match status" value="1"/>
</dbReference>
<evidence type="ECO:0000256" key="2">
    <source>
        <dbReference type="ARBA" id="ARBA00009347"/>
    </source>
</evidence>
<evidence type="ECO:0000256" key="1">
    <source>
        <dbReference type="ARBA" id="ARBA00001974"/>
    </source>
</evidence>
<dbReference type="Gene3D" id="1.10.540.10">
    <property type="entry name" value="Acyl-CoA dehydrogenase/oxidase, N-terminal domain"/>
    <property type="match status" value="1"/>
</dbReference>
<dbReference type="InterPro" id="IPR006091">
    <property type="entry name" value="Acyl-CoA_Oxase/DH_mid-dom"/>
</dbReference>
<evidence type="ECO:0000259" key="8">
    <source>
        <dbReference type="Pfam" id="PF02771"/>
    </source>
</evidence>
<dbReference type="Gene3D" id="1.20.140.10">
    <property type="entry name" value="Butyryl-CoA Dehydrogenase, subunit A, domain 3"/>
    <property type="match status" value="1"/>
</dbReference>
<dbReference type="InterPro" id="IPR036250">
    <property type="entry name" value="AcylCo_DH-like_C"/>
</dbReference>
<keyword evidence="4 5" id="KW-0274">FAD</keyword>
<dbReference type="InterPro" id="IPR009100">
    <property type="entry name" value="AcylCoA_DH/oxidase_NM_dom_sf"/>
</dbReference>
<dbReference type="PROSITE" id="PS00072">
    <property type="entry name" value="ACYL_COA_DH_1"/>
    <property type="match status" value="1"/>
</dbReference>
<keyword evidence="3 5" id="KW-0285">Flavoprotein</keyword>
<dbReference type="InterPro" id="IPR013786">
    <property type="entry name" value="AcylCoA_DH/ox_N"/>
</dbReference>
<gene>
    <name evidence="9" type="ORF">JKG61_14505</name>
</gene>
<accession>A0ABS1R5J4</accession>
<reference evidence="9 10" key="1">
    <citation type="submission" date="2021-01" db="EMBL/GenBank/DDBJ databases">
        <title>C459-1 draft genome sequence.</title>
        <authorList>
            <person name="Zhang X.-F."/>
        </authorList>
    </citation>
    <scope>NUCLEOTIDE SEQUENCE [LARGE SCALE GENOMIC DNA]</scope>
    <source>
        <strain evidence="10">C459-1</strain>
    </source>
</reference>
<proteinExistence type="inferred from homology"/>
<organism evidence="9 10">
    <name type="scientific">Sphingobacterium faecale</name>
    <dbReference type="NCBI Taxonomy" id="2803775"/>
    <lineage>
        <taxon>Bacteria</taxon>
        <taxon>Pseudomonadati</taxon>
        <taxon>Bacteroidota</taxon>
        <taxon>Sphingobacteriia</taxon>
        <taxon>Sphingobacteriales</taxon>
        <taxon>Sphingobacteriaceae</taxon>
        <taxon>Sphingobacterium</taxon>
    </lineage>
</organism>
<dbReference type="Pfam" id="PF02770">
    <property type="entry name" value="Acyl-CoA_dh_M"/>
    <property type="match status" value="1"/>
</dbReference>
<evidence type="ECO:0000256" key="3">
    <source>
        <dbReference type="ARBA" id="ARBA00022630"/>
    </source>
</evidence>
<evidence type="ECO:0000259" key="7">
    <source>
        <dbReference type="Pfam" id="PF02770"/>
    </source>
</evidence>
<dbReference type="Pfam" id="PF00441">
    <property type="entry name" value="Acyl-CoA_dh_1"/>
    <property type="match status" value="1"/>
</dbReference>
<comment type="caution">
    <text evidence="9">The sequence shown here is derived from an EMBL/GenBank/DDBJ whole genome shotgun (WGS) entry which is preliminary data.</text>
</comment>
<evidence type="ECO:0000256" key="5">
    <source>
        <dbReference type="RuleBase" id="RU362125"/>
    </source>
</evidence>
<dbReference type="SUPFAM" id="SSF47203">
    <property type="entry name" value="Acyl-CoA dehydrogenase C-terminal domain-like"/>
    <property type="match status" value="1"/>
</dbReference>
<name>A0ABS1R5J4_9SPHI</name>